<organism evidence="1 2">
    <name type="scientific">Orbilia brochopaga</name>
    <dbReference type="NCBI Taxonomy" id="3140254"/>
    <lineage>
        <taxon>Eukaryota</taxon>
        <taxon>Fungi</taxon>
        <taxon>Dikarya</taxon>
        <taxon>Ascomycota</taxon>
        <taxon>Pezizomycotina</taxon>
        <taxon>Orbiliomycetes</taxon>
        <taxon>Orbiliales</taxon>
        <taxon>Orbiliaceae</taxon>
        <taxon>Orbilia</taxon>
    </lineage>
</organism>
<dbReference type="Proteomes" id="UP001375240">
    <property type="component" value="Unassembled WGS sequence"/>
</dbReference>
<protein>
    <submittedName>
        <fullName evidence="1">Uncharacterized protein</fullName>
    </submittedName>
</protein>
<proteinExistence type="predicted"/>
<keyword evidence="2" id="KW-1185">Reference proteome</keyword>
<gene>
    <name evidence="1" type="ORF">TWF696_009730</name>
</gene>
<evidence type="ECO:0000313" key="1">
    <source>
        <dbReference type="EMBL" id="KAK6338929.1"/>
    </source>
</evidence>
<dbReference type="EMBL" id="JAVHNQ010000009">
    <property type="protein sequence ID" value="KAK6338929.1"/>
    <property type="molecule type" value="Genomic_DNA"/>
</dbReference>
<accession>A0AAV9UDM6</accession>
<reference evidence="1 2" key="1">
    <citation type="submission" date="2019-10" db="EMBL/GenBank/DDBJ databases">
        <authorList>
            <person name="Palmer J.M."/>
        </authorList>
    </citation>
    <scope>NUCLEOTIDE SEQUENCE [LARGE SCALE GENOMIC DNA]</scope>
    <source>
        <strain evidence="1 2">TWF696</strain>
    </source>
</reference>
<sequence length="134" mass="15270">MQSCDNTYFFFCVYPQSRCCICPNTLFLSFVTQKKPRNFPTSARSEDEMRYFPLRSPSLLPPQPSKYHERVARTQSDRCLAVASVERNPSIRTAISDLALREQTTSHSPEISIDMHVSTTLGDMSNWGDGIRSI</sequence>
<evidence type="ECO:0000313" key="2">
    <source>
        <dbReference type="Proteomes" id="UP001375240"/>
    </source>
</evidence>
<dbReference type="AlphaFoldDB" id="A0AAV9UDM6"/>
<name>A0AAV9UDM6_9PEZI</name>
<comment type="caution">
    <text evidence="1">The sequence shown here is derived from an EMBL/GenBank/DDBJ whole genome shotgun (WGS) entry which is preliminary data.</text>
</comment>